<feature type="compositionally biased region" description="Polar residues" evidence="1">
    <location>
        <begin position="407"/>
        <end position="427"/>
    </location>
</feature>
<dbReference type="Proteomes" id="UP001633002">
    <property type="component" value="Unassembled WGS sequence"/>
</dbReference>
<reference evidence="2 3" key="1">
    <citation type="submission" date="2024-09" db="EMBL/GenBank/DDBJ databases">
        <title>Chromosome-scale assembly of Riccia sorocarpa.</title>
        <authorList>
            <person name="Paukszto L."/>
        </authorList>
    </citation>
    <scope>NUCLEOTIDE SEQUENCE [LARGE SCALE GENOMIC DNA]</scope>
    <source>
        <strain evidence="2">LP-2024</strain>
        <tissue evidence="2">Aerial parts of the thallus</tissue>
    </source>
</reference>
<keyword evidence="3" id="KW-1185">Reference proteome</keyword>
<dbReference type="EMBL" id="JBJQOH010000002">
    <property type="protein sequence ID" value="KAL3696332.1"/>
    <property type="molecule type" value="Genomic_DNA"/>
</dbReference>
<feature type="region of interest" description="Disordered" evidence="1">
    <location>
        <begin position="407"/>
        <end position="504"/>
    </location>
</feature>
<sequence length="504" mass="56381">MASISSKSVHTLVQQLDSAALLANKEVDDANGEGDGYAALLLESLGIDNWITIMHTYMTAGEEATKSLIRQLHEDLPSLLETDAEEEGRASDLARMISKTLSWVDSDKNVLPCEVEKAPEVCKVNVPALVRSNPLICFDVFSEEEQQVMADSLENLQTSQIDERSEFTDGGDYFIPTDTPRMIEYRVSDKQSMMWKTTNINNLAPLSICVWAKLVNLTKDELSTCETNAINGVMRTKIYLLKDSIKMTSFRDKYRCSDVASVRIKLDMPTDSSRPLQKHKSALWNWHRPYLRCNCKSEYGKKTAACKGEIVWLDHAFWYILNNLADFFPRDSVMAFLIFLGSDARDAVLSQVTFMYTRQLMIKTACEIYSAPKDKTLIRYGDAAGIRMLEKLIKPASFSDNLVSNRIQNSQKKRPQTANPLNLNTAPTRFVPNGRGRGRGRLMIGRNYNTPRSGSSSNRSASSSVTTSFSNRPNIYGRGSPIGRRNLGPYTTGPGGRTGTYCMG</sequence>
<accession>A0ABD3HXY4</accession>
<protein>
    <submittedName>
        <fullName evidence="2">Uncharacterized protein</fullName>
    </submittedName>
</protein>
<feature type="compositionally biased region" description="Low complexity" evidence="1">
    <location>
        <begin position="449"/>
        <end position="472"/>
    </location>
</feature>
<gene>
    <name evidence="2" type="ORF">R1sor_010408</name>
</gene>
<name>A0ABD3HXY4_9MARC</name>
<dbReference type="AlphaFoldDB" id="A0ABD3HXY4"/>
<evidence type="ECO:0000313" key="3">
    <source>
        <dbReference type="Proteomes" id="UP001633002"/>
    </source>
</evidence>
<evidence type="ECO:0000313" key="2">
    <source>
        <dbReference type="EMBL" id="KAL3696332.1"/>
    </source>
</evidence>
<evidence type="ECO:0000256" key="1">
    <source>
        <dbReference type="SAM" id="MobiDB-lite"/>
    </source>
</evidence>
<organism evidence="2 3">
    <name type="scientific">Riccia sorocarpa</name>
    <dbReference type="NCBI Taxonomy" id="122646"/>
    <lineage>
        <taxon>Eukaryota</taxon>
        <taxon>Viridiplantae</taxon>
        <taxon>Streptophyta</taxon>
        <taxon>Embryophyta</taxon>
        <taxon>Marchantiophyta</taxon>
        <taxon>Marchantiopsida</taxon>
        <taxon>Marchantiidae</taxon>
        <taxon>Marchantiales</taxon>
        <taxon>Ricciaceae</taxon>
        <taxon>Riccia</taxon>
    </lineage>
</organism>
<proteinExistence type="predicted"/>
<comment type="caution">
    <text evidence="2">The sequence shown here is derived from an EMBL/GenBank/DDBJ whole genome shotgun (WGS) entry which is preliminary data.</text>
</comment>